<sequence>MGYQPTLTKISEFKKSSLPSLWNFLFGIYLRCLTGRSVGLDKAHMEVYAMVAGIYYDLPVDYATHMWKEFLKSIENTNAVDGVSCARYWSLILQYAYEKESILVPADEPKAEFLKYHYPKTIEDDVSIFPTVARISDGMLKKVDPSNPVLEAYFLTINTNDGTGVLLAKRDEDSSKKSRKQKTAAAVPEEKVDQSPKKKAGVVIKVSKKSEKHVEPETDEFSKEIVPLKIGVFKRLKKKAHRSRKSPKRSSSFSPSMVRNTHVTRKGLVLRDVPIPVSPSSKK</sequence>
<evidence type="ECO:0008006" key="4">
    <source>
        <dbReference type="Google" id="ProtNLM"/>
    </source>
</evidence>
<keyword evidence="3" id="KW-1185">Reference proteome</keyword>
<protein>
    <recommendedName>
        <fullName evidence="4">Aminotransferase-like plant mobile domain-containing protein</fullName>
    </recommendedName>
</protein>
<reference evidence="2 3" key="1">
    <citation type="submission" date="2022-01" db="EMBL/GenBank/DDBJ databases">
        <authorList>
            <person name="Xiong W."/>
            <person name="Schranz E."/>
        </authorList>
    </citation>
    <scope>NUCLEOTIDE SEQUENCE [LARGE SCALE GENOMIC DNA]</scope>
</reference>
<dbReference type="AlphaFoldDB" id="A0AAU9NB27"/>
<evidence type="ECO:0000313" key="2">
    <source>
        <dbReference type="EMBL" id="CAH1433804.1"/>
    </source>
</evidence>
<proteinExistence type="predicted"/>
<feature type="region of interest" description="Disordered" evidence="1">
    <location>
        <begin position="169"/>
        <end position="198"/>
    </location>
</feature>
<dbReference type="EMBL" id="CAKMRJ010003334">
    <property type="protein sequence ID" value="CAH1433804.1"/>
    <property type="molecule type" value="Genomic_DNA"/>
</dbReference>
<accession>A0AAU9NB27</accession>
<feature type="compositionally biased region" description="Basic residues" evidence="1">
    <location>
        <begin position="236"/>
        <end position="248"/>
    </location>
</feature>
<feature type="region of interest" description="Disordered" evidence="1">
    <location>
        <begin position="236"/>
        <end position="283"/>
    </location>
</feature>
<comment type="caution">
    <text evidence="2">The sequence shown here is derived from an EMBL/GenBank/DDBJ whole genome shotgun (WGS) entry which is preliminary data.</text>
</comment>
<name>A0AAU9NB27_9ASTR</name>
<organism evidence="2 3">
    <name type="scientific">Lactuca virosa</name>
    <dbReference type="NCBI Taxonomy" id="75947"/>
    <lineage>
        <taxon>Eukaryota</taxon>
        <taxon>Viridiplantae</taxon>
        <taxon>Streptophyta</taxon>
        <taxon>Embryophyta</taxon>
        <taxon>Tracheophyta</taxon>
        <taxon>Spermatophyta</taxon>
        <taxon>Magnoliopsida</taxon>
        <taxon>eudicotyledons</taxon>
        <taxon>Gunneridae</taxon>
        <taxon>Pentapetalae</taxon>
        <taxon>asterids</taxon>
        <taxon>campanulids</taxon>
        <taxon>Asterales</taxon>
        <taxon>Asteraceae</taxon>
        <taxon>Cichorioideae</taxon>
        <taxon>Cichorieae</taxon>
        <taxon>Lactucinae</taxon>
        <taxon>Lactuca</taxon>
    </lineage>
</organism>
<evidence type="ECO:0000313" key="3">
    <source>
        <dbReference type="Proteomes" id="UP001157418"/>
    </source>
</evidence>
<gene>
    <name evidence="2" type="ORF">LVIROSA_LOCUS20372</name>
</gene>
<dbReference type="Proteomes" id="UP001157418">
    <property type="component" value="Unassembled WGS sequence"/>
</dbReference>
<evidence type="ECO:0000256" key="1">
    <source>
        <dbReference type="SAM" id="MobiDB-lite"/>
    </source>
</evidence>